<organism evidence="2 3">
    <name type="scientific">Gouania willdenowi</name>
    <name type="common">Blunt-snouted clingfish</name>
    <name type="synonym">Lepadogaster willdenowi</name>
    <dbReference type="NCBI Taxonomy" id="441366"/>
    <lineage>
        <taxon>Eukaryota</taxon>
        <taxon>Metazoa</taxon>
        <taxon>Chordata</taxon>
        <taxon>Craniata</taxon>
        <taxon>Vertebrata</taxon>
        <taxon>Euteleostomi</taxon>
        <taxon>Actinopterygii</taxon>
        <taxon>Neopterygii</taxon>
        <taxon>Teleostei</taxon>
        <taxon>Neoteleostei</taxon>
        <taxon>Acanthomorphata</taxon>
        <taxon>Ovalentaria</taxon>
        <taxon>Blenniimorphae</taxon>
        <taxon>Blenniiformes</taxon>
        <taxon>Gobiesocoidei</taxon>
        <taxon>Gobiesocidae</taxon>
        <taxon>Gobiesocinae</taxon>
        <taxon>Gouania</taxon>
    </lineage>
</organism>
<dbReference type="PROSITE" id="PS51498">
    <property type="entry name" value="MABP"/>
    <property type="match status" value="1"/>
</dbReference>
<dbReference type="GO" id="GO:0019075">
    <property type="term" value="P:virus maturation"/>
    <property type="evidence" value="ECO:0007669"/>
    <property type="project" value="TreeGrafter"/>
</dbReference>
<dbReference type="PANTHER" id="PTHR31547:SF1">
    <property type="entry name" value="MULTIVESICULAR BODY SUBUNIT 12B"/>
    <property type="match status" value="1"/>
</dbReference>
<dbReference type="GO" id="GO:0042058">
    <property type="term" value="P:regulation of epidermal growth factor receptor signaling pathway"/>
    <property type="evidence" value="ECO:0007669"/>
    <property type="project" value="TreeGrafter"/>
</dbReference>
<protein>
    <recommendedName>
        <fullName evidence="1">MABP domain-containing protein</fullName>
    </recommendedName>
</protein>
<reference evidence="2" key="1">
    <citation type="submission" date="2020-06" db="EMBL/GenBank/DDBJ databases">
        <authorList>
            <consortium name="Wellcome Sanger Institute Data Sharing"/>
        </authorList>
    </citation>
    <scope>NUCLEOTIDE SEQUENCE [LARGE SCALE GENOMIC DNA]</scope>
</reference>
<dbReference type="Ensembl" id="ENSGWIT00000015785.1">
    <property type="protein sequence ID" value="ENSGWIP00000014272.1"/>
    <property type="gene ID" value="ENSGWIG00000008068.1"/>
</dbReference>
<dbReference type="Gene3D" id="2.100.10.50">
    <property type="match status" value="1"/>
</dbReference>
<evidence type="ECO:0000313" key="2">
    <source>
        <dbReference type="Ensembl" id="ENSGWIP00000014272.1"/>
    </source>
</evidence>
<evidence type="ECO:0000259" key="1">
    <source>
        <dbReference type="PROSITE" id="PS51498"/>
    </source>
</evidence>
<dbReference type="InterPro" id="IPR018798">
    <property type="entry name" value="MVB12A/B"/>
</dbReference>
<feature type="domain" description="MABP" evidence="1">
    <location>
        <begin position="10"/>
        <end position="81"/>
    </location>
</feature>
<evidence type="ECO:0000313" key="3">
    <source>
        <dbReference type="Proteomes" id="UP000694680"/>
    </source>
</evidence>
<dbReference type="PANTHER" id="PTHR31547">
    <property type="entry name" value="MULTIVESICULAR BODY SUBUNIT 12B"/>
    <property type="match status" value="1"/>
</dbReference>
<proteinExistence type="predicted"/>
<dbReference type="GO" id="GO:0000813">
    <property type="term" value="C:ESCRT I complex"/>
    <property type="evidence" value="ECO:0007669"/>
    <property type="project" value="InterPro"/>
</dbReference>
<reference evidence="2" key="3">
    <citation type="submission" date="2025-09" db="UniProtKB">
        <authorList>
            <consortium name="Ensembl"/>
        </authorList>
    </citation>
    <scope>IDENTIFICATION</scope>
</reference>
<accession>A0A8C5E1U9</accession>
<dbReference type="GO" id="GO:0046755">
    <property type="term" value="P:viral budding"/>
    <property type="evidence" value="ECO:0007669"/>
    <property type="project" value="TreeGrafter"/>
</dbReference>
<dbReference type="AlphaFoldDB" id="A0A8C5E1U9"/>
<dbReference type="InterPro" id="IPR023341">
    <property type="entry name" value="MABP"/>
</dbReference>
<dbReference type="GO" id="GO:0005770">
    <property type="term" value="C:late endosome"/>
    <property type="evidence" value="ECO:0007669"/>
    <property type="project" value="TreeGrafter"/>
</dbReference>
<reference evidence="2" key="2">
    <citation type="submission" date="2025-08" db="UniProtKB">
        <authorList>
            <consortium name="Ensembl"/>
        </authorList>
    </citation>
    <scope>IDENTIFICATION</scope>
</reference>
<sequence length="81" mass="8866">MSNVSNQLPTEPITEVGVVASPSKVPDGYHVVAQTTDGYDADLWKDGLFKSKVTRYLCFTRNTVSLFAICILLPQPSSTVF</sequence>
<dbReference type="Proteomes" id="UP000694680">
    <property type="component" value="Chromosome 9"/>
</dbReference>
<name>A0A8C5E1U9_GOUWI</name>
<dbReference type="Pfam" id="PF10240">
    <property type="entry name" value="DUF2464"/>
    <property type="match status" value="1"/>
</dbReference>
<keyword evidence="3" id="KW-1185">Reference proteome</keyword>
<dbReference type="InterPro" id="IPR040297">
    <property type="entry name" value="MVB12B"/>
</dbReference>